<accession>A0A9W4GRR9</accession>
<dbReference type="SUPFAM" id="SSF140453">
    <property type="entry name" value="EsxAB dimer-like"/>
    <property type="match status" value="1"/>
</dbReference>
<organism evidence="1 2">
    <name type="scientific">Actinacidiphila cocklensis</name>
    <dbReference type="NCBI Taxonomy" id="887465"/>
    <lineage>
        <taxon>Bacteria</taxon>
        <taxon>Bacillati</taxon>
        <taxon>Actinomycetota</taxon>
        <taxon>Actinomycetes</taxon>
        <taxon>Kitasatosporales</taxon>
        <taxon>Streptomycetaceae</taxon>
        <taxon>Actinacidiphila</taxon>
    </lineage>
</organism>
<dbReference type="InterPro" id="IPR010310">
    <property type="entry name" value="T7SS_ESAT-6-like"/>
</dbReference>
<dbReference type="EMBL" id="CAJSLV010000058">
    <property type="protein sequence ID" value="CAG6394668.1"/>
    <property type="molecule type" value="Genomic_DNA"/>
</dbReference>
<comment type="caution">
    <text evidence="1">The sequence shown here is derived from an EMBL/GenBank/DDBJ whole genome shotgun (WGS) entry which is preliminary data.</text>
</comment>
<dbReference type="Gene3D" id="1.10.287.1060">
    <property type="entry name" value="ESAT-6-like"/>
    <property type="match status" value="1"/>
</dbReference>
<name>A0A9W4GRR9_9ACTN</name>
<evidence type="ECO:0000313" key="2">
    <source>
        <dbReference type="Proteomes" id="UP001152519"/>
    </source>
</evidence>
<dbReference type="InterPro" id="IPR036689">
    <property type="entry name" value="ESAT-6-like_sf"/>
</dbReference>
<keyword evidence="2" id="KW-1185">Reference proteome</keyword>
<dbReference type="Proteomes" id="UP001152519">
    <property type="component" value="Unassembled WGS sequence"/>
</dbReference>
<proteinExistence type="predicted"/>
<sequence>MSEDGTVFVTAGGHVEHGKVVDGRFLVERAVDGRTLWGGETEDGGFISQDGTIYVDAKGKVQKGITDPVSGSFVPGGIAYKMPDGSTAYGAMIGDTFFVANGTTIVLHNGTVLHGTTNWTTGIFTTGSGDSYFVGEDGVTHGKFRNVDGAFVLDDGKVVMTPKSWTVDLAQMAEAITFVKSQYDLIDTYRDTISGEIGKVESAWTSPASASFTDTADKVKSALSNLYWLVGGIVDQLQQTYDNYVQAEQAANKNLSQ</sequence>
<reference evidence="1" key="1">
    <citation type="submission" date="2021-05" db="EMBL/GenBank/DDBJ databases">
        <authorList>
            <person name="Arsene-Ploetze F."/>
        </authorList>
    </citation>
    <scope>NUCLEOTIDE SEQUENCE</scope>
    <source>
        <strain evidence="1">DSM 42138</strain>
    </source>
</reference>
<dbReference type="Pfam" id="PF06013">
    <property type="entry name" value="WXG100"/>
    <property type="match status" value="1"/>
</dbReference>
<evidence type="ECO:0000313" key="1">
    <source>
        <dbReference type="EMBL" id="CAG6394668.1"/>
    </source>
</evidence>
<protein>
    <submittedName>
        <fullName evidence="1">Uncharacterized protein</fullName>
    </submittedName>
</protein>
<dbReference type="AlphaFoldDB" id="A0A9W4GRR9"/>
<gene>
    <name evidence="1" type="ORF">SCOCK_290004</name>
</gene>